<feature type="transmembrane region" description="Helical" evidence="7">
    <location>
        <begin position="132"/>
        <end position="152"/>
    </location>
</feature>
<dbReference type="InterPro" id="IPR051258">
    <property type="entry name" value="Diverse_Substrate_Transporter"/>
</dbReference>
<keyword evidence="3 7" id="KW-0812">Transmembrane</keyword>
<comment type="caution">
    <text evidence="9">The sequence shown here is derived from an EMBL/GenBank/DDBJ whole genome shotgun (WGS) entry which is preliminary data.</text>
</comment>
<evidence type="ECO:0000256" key="2">
    <source>
        <dbReference type="ARBA" id="ARBA00022475"/>
    </source>
</evidence>
<accession>A0A932MP38</accession>
<organism evidence="9 10">
    <name type="scientific">Tectimicrobiota bacterium</name>
    <dbReference type="NCBI Taxonomy" id="2528274"/>
    <lineage>
        <taxon>Bacteria</taxon>
        <taxon>Pseudomonadati</taxon>
        <taxon>Nitrospinota/Tectimicrobiota group</taxon>
        <taxon>Candidatus Tectimicrobiota</taxon>
    </lineage>
</organism>
<evidence type="ECO:0000256" key="5">
    <source>
        <dbReference type="ARBA" id="ARBA00023136"/>
    </source>
</evidence>
<feature type="domain" description="EamA" evidence="8">
    <location>
        <begin position="155"/>
        <end position="287"/>
    </location>
</feature>
<feature type="transmembrane region" description="Helical" evidence="7">
    <location>
        <begin position="158"/>
        <end position="177"/>
    </location>
</feature>
<feature type="transmembrane region" description="Helical" evidence="7">
    <location>
        <begin position="42"/>
        <end position="64"/>
    </location>
</feature>
<name>A0A932MP38_UNCTE</name>
<dbReference type="InterPro" id="IPR000620">
    <property type="entry name" value="EamA_dom"/>
</dbReference>
<evidence type="ECO:0000313" key="9">
    <source>
        <dbReference type="EMBL" id="MBI3126776.1"/>
    </source>
</evidence>
<feature type="transmembrane region" description="Helical" evidence="7">
    <location>
        <begin position="246"/>
        <end position="265"/>
    </location>
</feature>
<feature type="transmembrane region" description="Helical" evidence="7">
    <location>
        <begin position="99"/>
        <end position="120"/>
    </location>
</feature>
<feature type="region of interest" description="Disordered" evidence="6">
    <location>
        <begin position="296"/>
        <end position="322"/>
    </location>
</feature>
<dbReference type="GO" id="GO:0005886">
    <property type="term" value="C:plasma membrane"/>
    <property type="evidence" value="ECO:0007669"/>
    <property type="project" value="UniProtKB-SubCell"/>
</dbReference>
<keyword evidence="4 7" id="KW-1133">Transmembrane helix</keyword>
<evidence type="ECO:0000256" key="3">
    <source>
        <dbReference type="ARBA" id="ARBA00022692"/>
    </source>
</evidence>
<feature type="domain" description="EamA" evidence="8">
    <location>
        <begin position="14"/>
        <end position="146"/>
    </location>
</feature>
<dbReference type="PANTHER" id="PTHR42920:SF5">
    <property type="entry name" value="EAMA DOMAIN-CONTAINING PROTEIN"/>
    <property type="match status" value="1"/>
</dbReference>
<dbReference type="InterPro" id="IPR037185">
    <property type="entry name" value="EmrE-like"/>
</dbReference>
<protein>
    <submittedName>
        <fullName evidence="9">DMT family transporter</fullName>
    </submittedName>
</protein>
<evidence type="ECO:0000256" key="4">
    <source>
        <dbReference type="ARBA" id="ARBA00022989"/>
    </source>
</evidence>
<proteinExistence type="predicted"/>
<evidence type="ECO:0000259" key="8">
    <source>
        <dbReference type="Pfam" id="PF00892"/>
    </source>
</evidence>
<dbReference type="SUPFAM" id="SSF103481">
    <property type="entry name" value="Multidrug resistance efflux transporter EmrE"/>
    <property type="match status" value="2"/>
</dbReference>
<comment type="subcellular location">
    <subcellularLocation>
        <location evidence="1">Cell membrane</location>
        <topology evidence="1">Multi-pass membrane protein</topology>
    </subcellularLocation>
</comment>
<evidence type="ECO:0000256" key="6">
    <source>
        <dbReference type="SAM" id="MobiDB-lite"/>
    </source>
</evidence>
<gene>
    <name evidence="9" type="ORF">HYZ11_04140</name>
</gene>
<feature type="transmembrane region" description="Helical" evidence="7">
    <location>
        <begin position="211"/>
        <end position="234"/>
    </location>
</feature>
<evidence type="ECO:0000256" key="1">
    <source>
        <dbReference type="ARBA" id="ARBA00004651"/>
    </source>
</evidence>
<evidence type="ECO:0000256" key="7">
    <source>
        <dbReference type="SAM" id="Phobius"/>
    </source>
</evidence>
<evidence type="ECO:0000313" key="10">
    <source>
        <dbReference type="Proteomes" id="UP000782312"/>
    </source>
</evidence>
<keyword evidence="2" id="KW-1003">Cell membrane</keyword>
<keyword evidence="5 7" id="KW-0472">Membrane</keyword>
<dbReference type="Proteomes" id="UP000782312">
    <property type="component" value="Unassembled WGS sequence"/>
</dbReference>
<dbReference type="AlphaFoldDB" id="A0A932MP38"/>
<feature type="transmembrane region" description="Helical" evidence="7">
    <location>
        <begin position="76"/>
        <end position="93"/>
    </location>
</feature>
<dbReference type="Pfam" id="PF00892">
    <property type="entry name" value="EamA"/>
    <property type="match status" value="2"/>
</dbReference>
<dbReference type="EMBL" id="JACPUR010000013">
    <property type="protein sequence ID" value="MBI3126776.1"/>
    <property type="molecule type" value="Genomic_DNA"/>
</dbReference>
<dbReference type="PANTHER" id="PTHR42920">
    <property type="entry name" value="OS03G0707200 PROTEIN-RELATED"/>
    <property type="match status" value="1"/>
</dbReference>
<feature type="transmembrane region" description="Helical" evidence="7">
    <location>
        <begin position="271"/>
        <end position="290"/>
    </location>
</feature>
<feature type="transmembrane region" description="Helical" evidence="7">
    <location>
        <begin position="184"/>
        <end position="205"/>
    </location>
</feature>
<reference evidence="9" key="1">
    <citation type="submission" date="2020-07" db="EMBL/GenBank/DDBJ databases">
        <title>Huge and variable diversity of episymbiotic CPR bacteria and DPANN archaea in groundwater ecosystems.</title>
        <authorList>
            <person name="He C.Y."/>
            <person name="Keren R."/>
            <person name="Whittaker M."/>
            <person name="Farag I.F."/>
            <person name="Doudna J."/>
            <person name="Cate J.H.D."/>
            <person name="Banfield J.F."/>
        </authorList>
    </citation>
    <scope>NUCLEOTIDE SEQUENCE</scope>
    <source>
        <strain evidence="9">NC_groundwater_763_Ag_S-0.2um_68_21</strain>
    </source>
</reference>
<sequence>MRVLAKHPAGAAWPVAALLLASLVWGSTFALVKAALGEAEALGFLGWRFAAAVLAMALAAPFALARVIRRARCGEWGMGAAAGFFLYGGFFFQTEGLRFTSAANSAFITGLCVILVPLLMWAWGPRPGRSDLAGAGVAVAGLFLLSGADLSATGRGDALTLACAVLFAGHILCLGAFGRRMATFHLFAIQLLAAGALAGAAAILWGGPVRWSGAVILALGVTGALATTLAFFLQTWAQARLEPARGALWLLSEPVFALAFGLALLGEWPSGVSLLGAGAILAGLFLSAAGGRWPSRRGGRGAPAGPTPEAALGLSEETRAQA</sequence>